<dbReference type="Proteomes" id="UP000306113">
    <property type="component" value="Unassembled WGS sequence"/>
</dbReference>
<comment type="caution">
    <text evidence="3">The sequence shown here is derived from an EMBL/GenBank/DDBJ whole genome shotgun (WGS) entry which is preliminary data.</text>
</comment>
<sequence>MLRIPGKGDLAKAFRYGLSCWPSFELFLGDGRVGIDDNTAERVMRPISIGRKNWLFAGSDSGGETLSRAMSLVETAKMNGLYPQAWLAEILDRIHNHMTNPLNEPLPWNWTPMN</sequence>
<dbReference type="PANTHER" id="PTHR33678:SF1">
    <property type="entry name" value="BLL1576 PROTEIN"/>
    <property type="match status" value="1"/>
</dbReference>
<gene>
    <name evidence="3" type="ORF">E7681_15360</name>
</gene>
<dbReference type="EMBL" id="SSMD01000008">
    <property type="protein sequence ID" value="THD72349.1"/>
    <property type="molecule type" value="Genomic_DNA"/>
</dbReference>
<organism evidence="3 4">
    <name type="scientific">Thalassobius vesicularis</name>
    <dbReference type="NCBI Taxonomy" id="1294297"/>
    <lineage>
        <taxon>Bacteria</taxon>
        <taxon>Pseudomonadati</taxon>
        <taxon>Pseudomonadota</taxon>
        <taxon>Alphaproteobacteria</taxon>
        <taxon>Rhodobacterales</taxon>
        <taxon>Roseobacteraceae</taxon>
        <taxon>Thalassovita</taxon>
    </lineage>
</organism>
<dbReference type="AlphaFoldDB" id="A0A4V3UYR4"/>
<evidence type="ECO:0000313" key="4">
    <source>
        <dbReference type="Proteomes" id="UP000306113"/>
    </source>
</evidence>
<evidence type="ECO:0000259" key="1">
    <source>
        <dbReference type="Pfam" id="PF03050"/>
    </source>
</evidence>
<feature type="domain" description="Transposase IS66 central" evidence="1">
    <location>
        <begin position="3"/>
        <end position="64"/>
    </location>
</feature>
<protein>
    <submittedName>
        <fullName evidence="3">Transposase</fullName>
    </submittedName>
</protein>
<evidence type="ECO:0000259" key="2">
    <source>
        <dbReference type="Pfam" id="PF13817"/>
    </source>
</evidence>
<dbReference type="InterPro" id="IPR052344">
    <property type="entry name" value="Transposase-related"/>
</dbReference>
<dbReference type="OrthoDB" id="9800877at2"/>
<feature type="domain" description="Transposase IS66 C-terminal" evidence="2">
    <location>
        <begin position="71"/>
        <end position="108"/>
    </location>
</feature>
<name>A0A4V3UYR4_9RHOB</name>
<reference evidence="3 4" key="1">
    <citation type="submission" date="2019-04" db="EMBL/GenBank/DDBJ databases">
        <title>Draft genome sequence of Youngimonas vesicularis.</title>
        <authorList>
            <person name="Hameed A."/>
        </authorList>
    </citation>
    <scope>NUCLEOTIDE SEQUENCE [LARGE SCALE GENOMIC DNA]</scope>
    <source>
        <strain evidence="3 4">CC-AMW-E</strain>
    </source>
</reference>
<keyword evidence="4" id="KW-1185">Reference proteome</keyword>
<accession>A0A4V3UYR4</accession>
<dbReference type="InterPro" id="IPR004291">
    <property type="entry name" value="Transposase_IS66_central"/>
</dbReference>
<dbReference type="PANTHER" id="PTHR33678">
    <property type="entry name" value="BLL1576 PROTEIN"/>
    <property type="match status" value="1"/>
</dbReference>
<dbReference type="Pfam" id="PF13817">
    <property type="entry name" value="DDE_Tnp_IS66_C"/>
    <property type="match status" value="1"/>
</dbReference>
<dbReference type="InterPro" id="IPR039552">
    <property type="entry name" value="IS66_C"/>
</dbReference>
<proteinExistence type="predicted"/>
<dbReference type="Pfam" id="PF03050">
    <property type="entry name" value="DDE_Tnp_IS66"/>
    <property type="match status" value="1"/>
</dbReference>
<evidence type="ECO:0000313" key="3">
    <source>
        <dbReference type="EMBL" id="THD72349.1"/>
    </source>
</evidence>